<protein>
    <recommendedName>
        <fullName evidence="10">Fringe-like glycosyltransferase domain-containing protein</fullName>
    </recommendedName>
</protein>
<evidence type="ECO:0000313" key="12">
    <source>
        <dbReference type="Proteomes" id="UP000179807"/>
    </source>
</evidence>
<evidence type="ECO:0000256" key="8">
    <source>
        <dbReference type="ARBA" id="ARBA00037847"/>
    </source>
</evidence>
<evidence type="ECO:0000256" key="5">
    <source>
        <dbReference type="ARBA" id="ARBA00022968"/>
    </source>
</evidence>
<dbReference type="EMBL" id="MLAK01001253">
    <property type="protein sequence ID" value="OHS95333.1"/>
    <property type="molecule type" value="Genomic_DNA"/>
</dbReference>
<evidence type="ECO:0000256" key="1">
    <source>
        <dbReference type="ARBA" id="ARBA00004606"/>
    </source>
</evidence>
<reference evidence="11" key="1">
    <citation type="submission" date="2016-10" db="EMBL/GenBank/DDBJ databases">
        <authorList>
            <person name="Benchimol M."/>
            <person name="Almeida L.G."/>
            <person name="Vasconcelos A.T."/>
            <person name="Perreira-Neves A."/>
            <person name="Rosa I.A."/>
            <person name="Tasca T."/>
            <person name="Bogo M.R."/>
            <person name="de Souza W."/>
        </authorList>
    </citation>
    <scope>NUCLEOTIDE SEQUENCE [LARGE SCALE GENOMIC DNA]</scope>
    <source>
        <strain evidence="11">K</strain>
    </source>
</reference>
<evidence type="ECO:0000256" key="7">
    <source>
        <dbReference type="ARBA" id="ARBA00023136"/>
    </source>
</evidence>
<feature type="transmembrane region" description="Helical" evidence="9">
    <location>
        <begin position="34"/>
        <end position="55"/>
    </location>
</feature>
<evidence type="ECO:0000256" key="9">
    <source>
        <dbReference type="SAM" id="Phobius"/>
    </source>
</evidence>
<dbReference type="GO" id="GO:0016020">
    <property type="term" value="C:membrane"/>
    <property type="evidence" value="ECO:0007669"/>
    <property type="project" value="UniProtKB-SubCell"/>
</dbReference>
<keyword evidence="4 9" id="KW-0812">Transmembrane</keyword>
<accession>A0A1J4JD45</accession>
<dbReference type="PANTHER" id="PTHR10811">
    <property type="entry name" value="FRINGE-RELATED"/>
    <property type="match status" value="1"/>
</dbReference>
<feature type="domain" description="Fringe-like glycosyltransferase" evidence="10">
    <location>
        <begin position="153"/>
        <end position="295"/>
    </location>
</feature>
<evidence type="ECO:0000256" key="4">
    <source>
        <dbReference type="ARBA" id="ARBA00022692"/>
    </source>
</evidence>
<comment type="subcellular location">
    <subcellularLocation>
        <location evidence="8">Endomembrane system</location>
        <topology evidence="8">Single-pass membrane protein</topology>
    </subcellularLocation>
    <subcellularLocation>
        <location evidence="1">Membrane</location>
        <topology evidence="1">Single-pass type II membrane protein</topology>
    </subcellularLocation>
</comment>
<comment type="caution">
    <text evidence="11">The sequence shown here is derived from an EMBL/GenBank/DDBJ whole genome shotgun (WGS) entry which is preliminary data.</text>
</comment>
<dbReference type="GeneID" id="94846827"/>
<dbReference type="RefSeq" id="XP_068348470.1">
    <property type="nucleotide sequence ID" value="XM_068512123.1"/>
</dbReference>
<dbReference type="Gene3D" id="3.90.550.50">
    <property type="match status" value="1"/>
</dbReference>
<keyword evidence="12" id="KW-1185">Reference proteome</keyword>
<organism evidence="11 12">
    <name type="scientific">Tritrichomonas foetus</name>
    <dbReference type="NCBI Taxonomy" id="1144522"/>
    <lineage>
        <taxon>Eukaryota</taxon>
        <taxon>Metamonada</taxon>
        <taxon>Parabasalia</taxon>
        <taxon>Tritrichomonadida</taxon>
        <taxon>Tritrichomonadidae</taxon>
        <taxon>Tritrichomonas</taxon>
    </lineage>
</organism>
<evidence type="ECO:0000256" key="6">
    <source>
        <dbReference type="ARBA" id="ARBA00022989"/>
    </source>
</evidence>
<dbReference type="GO" id="GO:0012505">
    <property type="term" value="C:endomembrane system"/>
    <property type="evidence" value="ECO:0007669"/>
    <property type="project" value="UniProtKB-SubCell"/>
</dbReference>
<name>A0A1J4JD45_9EUKA</name>
<proteinExistence type="predicted"/>
<keyword evidence="3" id="KW-0808">Transferase</keyword>
<evidence type="ECO:0000313" key="11">
    <source>
        <dbReference type="EMBL" id="OHS95333.1"/>
    </source>
</evidence>
<keyword evidence="7 9" id="KW-0472">Membrane</keyword>
<keyword evidence="2" id="KW-0328">Glycosyltransferase</keyword>
<keyword evidence="6 9" id="KW-1133">Transmembrane helix</keyword>
<dbReference type="InterPro" id="IPR003378">
    <property type="entry name" value="Fringe-like_glycosylTrfase"/>
</dbReference>
<dbReference type="GO" id="GO:0016757">
    <property type="term" value="F:glycosyltransferase activity"/>
    <property type="evidence" value="ECO:0007669"/>
    <property type="project" value="UniProtKB-KW"/>
</dbReference>
<evidence type="ECO:0000256" key="2">
    <source>
        <dbReference type="ARBA" id="ARBA00022676"/>
    </source>
</evidence>
<dbReference type="Pfam" id="PF02434">
    <property type="entry name" value="Fringe"/>
    <property type="match status" value="1"/>
</dbReference>
<sequence>MRYKNRLDDMPNVALFSPNEYINGDDFSGTTFEIIRCGVVFVVFIILFSLSYYLYGQHNNKSNSRQMINSQSPVPISNTTSYIHRFIDLPKNSLYFTPLFQKNPFPLPPVSLDRISFMISSSPASAKLCDRYLKMWNSEFGSNIIKNTGMKPHHTVYWRTEDESENLPKDYQIDRINESNYHFKWAYMIIENFKNVPNNVDWFVAMDDDTLPFLDRLLPALSKYPNPRDEIYYIHSPGERKSGTHTGNGGSGHIMSRKWAETVIPSLKECNSHIMKRIKNGDIRLDLCSRRILDQLPTYDYGLFHMDPKGFKGDLTGFVEGFLDRMNFKVIHHMEKYIYYLFPKSFGRLMMNNDINYTHTKHFVKSARISGDLFLKRFAMRGQDDTYYILNMGYSFITIPRTNKTAIDVYLNNVESTFTFTESLLYDELNTLLVPPNQEIKRFYLKNVIEDSLHPFAYWQEFSPIDSLNVAVRIYVDSYQRVSLNFLNATLVHGQEST</sequence>
<dbReference type="VEuPathDB" id="TrichDB:TRFO_38568"/>
<dbReference type="Proteomes" id="UP000179807">
    <property type="component" value="Unassembled WGS sequence"/>
</dbReference>
<keyword evidence="5" id="KW-0735">Signal-anchor</keyword>
<evidence type="ECO:0000259" key="10">
    <source>
        <dbReference type="Pfam" id="PF02434"/>
    </source>
</evidence>
<dbReference type="AlphaFoldDB" id="A0A1J4JD45"/>
<gene>
    <name evidence="11" type="ORF">TRFO_38568</name>
</gene>
<evidence type="ECO:0000256" key="3">
    <source>
        <dbReference type="ARBA" id="ARBA00022679"/>
    </source>
</evidence>